<evidence type="ECO:0000259" key="9">
    <source>
        <dbReference type="Pfam" id="PF13231"/>
    </source>
</evidence>
<dbReference type="GO" id="GO:0005886">
    <property type="term" value="C:plasma membrane"/>
    <property type="evidence" value="ECO:0007669"/>
    <property type="project" value="UniProtKB-SubCell"/>
</dbReference>
<evidence type="ECO:0000256" key="4">
    <source>
        <dbReference type="ARBA" id="ARBA00022679"/>
    </source>
</evidence>
<dbReference type="InterPro" id="IPR050297">
    <property type="entry name" value="LipidA_mod_glycosyltrf_83"/>
</dbReference>
<evidence type="ECO:0000313" key="10">
    <source>
        <dbReference type="EMBL" id="HGD13657.1"/>
    </source>
</evidence>
<reference evidence="10" key="1">
    <citation type="journal article" date="2020" name="mSystems">
        <title>Genome- and Community-Level Interaction Insights into Carbon Utilization and Element Cycling Functions of Hydrothermarchaeota in Hydrothermal Sediment.</title>
        <authorList>
            <person name="Zhou Z."/>
            <person name="Liu Y."/>
            <person name="Xu W."/>
            <person name="Pan J."/>
            <person name="Luo Z.H."/>
            <person name="Li M."/>
        </authorList>
    </citation>
    <scope>NUCLEOTIDE SEQUENCE [LARGE SCALE GENOMIC DNA]</scope>
    <source>
        <strain evidence="10">SpSt-914</strain>
    </source>
</reference>
<dbReference type="GO" id="GO:0016763">
    <property type="term" value="F:pentosyltransferase activity"/>
    <property type="evidence" value="ECO:0007669"/>
    <property type="project" value="TreeGrafter"/>
</dbReference>
<keyword evidence="3" id="KW-0328">Glycosyltransferase</keyword>
<protein>
    <recommendedName>
        <fullName evidence="9">Glycosyltransferase RgtA/B/C/D-like domain-containing protein</fullName>
    </recommendedName>
</protein>
<feature type="transmembrane region" description="Helical" evidence="8">
    <location>
        <begin position="81"/>
        <end position="99"/>
    </location>
</feature>
<feature type="transmembrane region" description="Helical" evidence="8">
    <location>
        <begin position="266"/>
        <end position="289"/>
    </location>
</feature>
<evidence type="ECO:0000256" key="3">
    <source>
        <dbReference type="ARBA" id="ARBA00022676"/>
    </source>
</evidence>
<keyword evidence="5 8" id="KW-0812">Transmembrane</keyword>
<feature type="transmembrane region" description="Helical" evidence="8">
    <location>
        <begin position="106"/>
        <end position="125"/>
    </location>
</feature>
<feature type="domain" description="Glycosyltransferase RgtA/B/C/D-like" evidence="9">
    <location>
        <begin position="62"/>
        <end position="207"/>
    </location>
</feature>
<accession>A0A7V3PUI2</accession>
<keyword evidence="6 8" id="KW-1133">Transmembrane helix</keyword>
<evidence type="ECO:0000256" key="6">
    <source>
        <dbReference type="ARBA" id="ARBA00022989"/>
    </source>
</evidence>
<name>A0A7V3PUI2_UNCW3</name>
<keyword evidence="7 8" id="KW-0472">Membrane</keyword>
<comment type="caution">
    <text evidence="10">The sequence shown here is derived from an EMBL/GenBank/DDBJ whole genome shotgun (WGS) entry which is preliminary data.</text>
</comment>
<dbReference type="InterPro" id="IPR038731">
    <property type="entry name" value="RgtA/B/C-like"/>
</dbReference>
<keyword evidence="4" id="KW-0808">Transferase</keyword>
<feature type="transmembrane region" description="Helical" evidence="8">
    <location>
        <begin position="201"/>
        <end position="222"/>
    </location>
</feature>
<organism evidence="10">
    <name type="scientific">candidate division WOR-3 bacterium</name>
    <dbReference type="NCBI Taxonomy" id="2052148"/>
    <lineage>
        <taxon>Bacteria</taxon>
        <taxon>Bacteria division WOR-3</taxon>
    </lineage>
</organism>
<dbReference type="EMBL" id="DTMZ01000145">
    <property type="protein sequence ID" value="HGD13657.1"/>
    <property type="molecule type" value="Genomic_DNA"/>
</dbReference>
<evidence type="ECO:0000256" key="2">
    <source>
        <dbReference type="ARBA" id="ARBA00022475"/>
    </source>
</evidence>
<feature type="transmembrane region" description="Helical" evidence="8">
    <location>
        <begin position="12"/>
        <end position="34"/>
    </location>
</feature>
<feature type="transmembrane region" description="Helical" evidence="8">
    <location>
        <begin position="347"/>
        <end position="364"/>
    </location>
</feature>
<dbReference type="AlphaFoldDB" id="A0A7V3PUI2"/>
<feature type="transmembrane region" description="Helical" evidence="8">
    <location>
        <begin position="160"/>
        <end position="189"/>
    </location>
</feature>
<proteinExistence type="predicted"/>
<comment type="subcellular location">
    <subcellularLocation>
        <location evidence="1">Cell membrane</location>
        <topology evidence="1">Multi-pass membrane protein</topology>
    </subcellularLocation>
</comment>
<feature type="transmembrane region" description="Helical" evidence="8">
    <location>
        <begin position="295"/>
        <end position="312"/>
    </location>
</feature>
<dbReference type="Pfam" id="PF13231">
    <property type="entry name" value="PMT_2"/>
    <property type="match status" value="1"/>
</dbReference>
<feature type="transmembrane region" description="Helical" evidence="8">
    <location>
        <begin position="324"/>
        <end position="341"/>
    </location>
</feature>
<keyword evidence="2" id="KW-1003">Cell membrane</keyword>
<dbReference type="PANTHER" id="PTHR33908">
    <property type="entry name" value="MANNOSYLTRANSFERASE YKCB-RELATED"/>
    <property type="match status" value="1"/>
</dbReference>
<evidence type="ECO:0000256" key="1">
    <source>
        <dbReference type="ARBA" id="ARBA00004651"/>
    </source>
</evidence>
<dbReference type="PANTHER" id="PTHR33908:SF11">
    <property type="entry name" value="MEMBRANE PROTEIN"/>
    <property type="match status" value="1"/>
</dbReference>
<feature type="transmembrane region" description="Helical" evidence="8">
    <location>
        <begin position="131"/>
        <end position="148"/>
    </location>
</feature>
<gene>
    <name evidence="10" type="ORF">ENX16_06230</name>
</gene>
<evidence type="ECO:0000256" key="7">
    <source>
        <dbReference type="ARBA" id="ARBA00023136"/>
    </source>
</evidence>
<evidence type="ECO:0000256" key="8">
    <source>
        <dbReference type="SAM" id="Phobius"/>
    </source>
</evidence>
<dbReference type="GO" id="GO:0009103">
    <property type="term" value="P:lipopolysaccharide biosynthetic process"/>
    <property type="evidence" value="ECO:0007669"/>
    <property type="project" value="UniProtKB-ARBA"/>
</dbReference>
<sequence length="630" mass="70829">MRPDQTSNWRNLMVLLLILAGFGIRLLTAAGTWLNPDEALNYLIANQKNLSAVYQASLTNPHPPLYFFILHGWRVLGTSEIILRLLSVLFSSAAIYFCYRWLAQALNPASGLAGAILFAFLPALVGNGTEIRSYSLMLLLVGISLFLMEKGVRTNRAVAITGAALFSALAGFSHYSALWFSIALGVYLLLNGLTRRLKFRVFWLGVISQTGVALVYLLLYLTHLKKISASPMTQFAVSGWLQENYLQPGENPLIFIFRNTAGLFRYLSGSPIAGFILLGLFSAGILTLIIKNLRLAVLILSPVIFAISGALVRIMPYGGTRHSILLGVFICAGAAGLGLILKPRYQSVMMAIASLIALVSNLIIRPAGQFIPRADYRRELMHQAIQYLRSRVLPGDTIFTDYQGSTLLSYYLTNPAQPVDFWGKGYDWLREFDYGGYKVVCTQDWDFNHQRLRFPVLIDRLSQYYHWQPNRLIWVFDGGWGRPLMMREEFGRNLSVFVVMPEMFLNPASAESLLLGAIRKLREMDLSGIRTLILPSRFASESVKKSAIKLGITPITYRGLYQLVPTGQKQFDAHLPALACWLFNCYEPHPEFMSYMADGESYIAGDYRFTLLLTDVNRQIAVYRLELNKN</sequence>
<evidence type="ECO:0000256" key="5">
    <source>
        <dbReference type="ARBA" id="ARBA00022692"/>
    </source>
</evidence>